<evidence type="ECO:0000256" key="5">
    <source>
        <dbReference type="ARBA" id="ARBA00023004"/>
    </source>
</evidence>
<dbReference type="RefSeq" id="WP_369171293.1">
    <property type="nucleotide sequence ID" value="NZ_CP163439.1"/>
</dbReference>
<protein>
    <submittedName>
        <fullName evidence="7">TauD/TfdA dioxygenase family protein</fullName>
    </submittedName>
</protein>
<dbReference type="PANTHER" id="PTHR30468">
    <property type="entry name" value="ALPHA-KETOGLUTARATE-DEPENDENT SULFONATE DIOXYGENASE"/>
    <property type="match status" value="1"/>
</dbReference>
<dbReference type="PANTHER" id="PTHR30468:SF1">
    <property type="entry name" value="ALPHA-KETOGLUTARATE-DEPENDENT SULFONATE DIOXYGENASE"/>
    <property type="match status" value="1"/>
</dbReference>
<dbReference type="EMBL" id="CP163439">
    <property type="protein sequence ID" value="XDQ36654.1"/>
    <property type="molecule type" value="Genomic_DNA"/>
</dbReference>
<feature type="domain" description="TauD/TfdA-like" evidence="6">
    <location>
        <begin position="6"/>
        <end position="273"/>
    </location>
</feature>
<evidence type="ECO:0000259" key="6">
    <source>
        <dbReference type="Pfam" id="PF02668"/>
    </source>
</evidence>
<name>A0AB39Q1Q7_9ACTN</name>
<keyword evidence="2" id="KW-0479">Metal-binding</keyword>
<evidence type="ECO:0000313" key="7">
    <source>
        <dbReference type="EMBL" id="XDQ36654.1"/>
    </source>
</evidence>
<dbReference type="InterPro" id="IPR003819">
    <property type="entry name" value="TauD/TfdA-like"/>
</dbReference>
<accession>A0AB39Q1Q7</accession>
<keyword evidence="4" id="KW-0560">Oxidoreductase</keyword>
<dbReference type="Gene3D" id="3.60.130.10">
    <property type="entry name" value="Clavaminate synthase-like"/>
    <property type="match status" value="1"/>
</dbReference>
<dbReference type="GO" id="GO:0046872">
    <property type="term" value="F:metal ion binding"/>
    <property type="evidence" value="ECO:0007669"/>
    <property type="project" value="UniProtKB-KW"/>
</dbReference>
<dbReference type="GO" id="GO:0000908">
    <property type="term" value="F:taurine dioxygenase activity"/>
    <property type="evidence" value="ECO:0007669"/>
    <property type="project" value="TreeGrafter"/>
</dbReference>
<keyword evidence="3 7" id="KW-0223">Dioxygenase</keyword>
<organism evidence="7">
    <name type="scientific">Streptomyces sp. R28</name>
    <dbReference type="NCBI Taxonomy" id="3238628"/>
    <lineage>
        <taxon>Bacteria</taxon>
        <taxon>Bacillati</taxon>
        <taxon>Actinomycetota</taxon>
        <taxon>Actinomycetes</taxon>
        <taxon>Kitasatosporales</taxon>
        <taxon>Streptomycetaceae</taxon>
        <taxon>Streptomyces</taxon>
    </lineage>
</organism>
<dbReference type="GO" id="GO:0006790">
    <property type="term" value="P:sulfur compound metabolic process"/>
    <property type="evidence" value="ECO:0007669"/>
    <property type="project" value="TreeGrafter"/>
</dbReference>
<evidence type="ECO:0000256" key="1">
    <source>
        <dbReference type="ARBA" id="ARBA00005896"/>
    </source>
</evidence>
<dbReference type="GO" id="GO:0005737">
    <property type="term" value="C:cytoplasm"/>
    <property type="evidence" value="ECO:0007669"/>
    <property type="project" value="TreeGrafter"/>
</dbReference>
<dbReference type="AlphaFoldDB" id="A0AB39Q1Q7"/>
<dbReference type="InterPro" id="IPR051323">
    <property type="entry name" value="AtsK-like"/>
</dbReference>
<reference evidence="7" key="1">
    <citation type="submission" date="2024-07" db="EMBL/GenBank/DDBJ databases">
        <authorList>
            <person name="Yu S.T."/>
        </authorList>
    </citation>
    <scope>NUCLEOTIDE SEQUENCE</scope>
    <source>
        <strain evidence="7">R28</strain>
    </source>
</reference>
<dbReference type="SUPFAM" id="SSF51197">
    <property type="entry name" value="Clavaminate synthase-like"/>
    <property type="match status" value="1"/>
</dbReference>
<evidence type="ECO:0000256" key="2">
    <source>
        <dbReference type="ARBA" id="ARBA00022723"/>
    </source>
</evidence>
<comment type="similarity">
    <text evidence="1">Belongs to the TfdA dioxygenase family.</text>
</comment>
<gene>
    <name evidence="7" type="ORF">AB5J49_26800</name>
</gene>
<evidence type="ECO:0000256" key="4">
    <source>
        <dbReference type="ARBA" id="ARBA00023002"/>
    </source>
</evidence>
<sequence>MLELVPITDGIGTEVRGVDVTRPLSDRDFDRIYQAWIDTTILLIRGQDMTPAQHIAFTRRFGEVFAYTRSQFNDAEYPEILILSNLTKDGKPIGSAYSGRVWHSDGAYLTDPPVGSMLYAREIPPEGGDTWYGNMFAAYEALPPAVKERIEDLRVVISRVQSRPYNYPDRPAPTERERAEWADVSHPLVRVHEESGRKALYAGGNVPWRIEGMSEDESAPLITFLQEFAVQPRFTYRHQWRVGDIVLWDNRSAMHRATPYDHVNHRRLLHRTTTITGRRPAAAAEAA</sequence>
<proteinExistence type="inferred from homology"/>
<keyword evidence="5" id="KW-0408">Iron</keyword>
<dbReference type="Pfam" id="PF02668">
    <property type="entry name" value="TauD"/>
    <property type="match status" value="1"/>
</dbReference>
<evidence type="ECO:0000256" key="3">
    <source>
        <dbReference type="ARBA" id="ARBA00022964"/>
    </source>
</evidence>
<dbReference type="InterPro" id="IPR042098">
    <property type="entry name" value="TauD-like_sf"/>
</dbReference>